<feature type="domain" description="Transposase DDE" evidence="1">
    <location>
        <begin position="119"/>
        <end position="257"/>
    </location>
</feature>
<reference evidence="2 3" key="1">
    <citation type="submission" date="2013-02" db="EMBL/GenBank/DDBJ databases">
        <title>The Genome Sequence of Enterococcus faecalis ATCC_6055.</title>
        <authorList>
            <consortium name="The Broad Institute Genome Sequencing Platform"/>
            <consortium name="The Broad Institute Genome Sequencing Center for Infectious Disease"/>
            <person name="Earl A.M."/>
            <person name="Gilmore M.S."/>
            <person name="Lebreton F."/>
            <person name="Walker B."/>
            <person name="Young S.K."/>
            <person name="Zeng Q."/>
            <person name="Gargeya S."/>
            <person name="Fitzgerald M."/>
            <person name="Haas B."/>
            <person name="Abouelleil A."/>
            <person name="Alvarado L."/>
            <person name="Arachchi H.M."/>
            <person name="Berlin A.M."/>
            <person name="Chapman S.B."/>
            <person name="Dewar J."/>
            <person name="Goldberg J."/>
            <person name="Griggs A."/>
            <person name="Gujja S."/>
            <person name="Hansen M."/>
            <person name="Howarth C."/>
            <person name="Imamovic A."/>
            <person name="Larimer J."/>
            <person name="McCowan C."/>
            <person name="Murphy C."/>
            <person name="Neiman D."/>
            <person name="Pearson M."/>
            <person name="Priest M."/>
            <person name="Roberts A."/>
            <person name="Saif S."/>
            <person name="Shea T."/>
            <person name="Sisk P."/>
            <person name="Sykes S."/>
            <person name="Wortman J."/>
            <person name="Nusbaum C."/>
            <person name="Birren B."/>
        </authorList>
    </citation>
    <scope>NUCLEOTIDE SEQUENCE [LARGE SCALE GENOMIC DNA]</scope>
    <source>
        <strain evidence="2 3">ATCC 6055</strain>
    </source>
</reference>
<comment type="caution">
    <text evidence="2">The sequence shown here is derived from an EMBL/GenBank/DDBJ whole genome shotgun (WGS) entry which is preliminary data.</text>
</comment>
<dbReference type="InterPro" id="IPR025668">
    <property type="entry name" value="Tnp_DDE_dom"/>
</dbReference>
<dbReference type="NCBIfam" id="NF033520">
    <property type="entry name" value="transpos_IS982"/>
    <property type="match status" value="1"/>
</dbReference>
<accession>R3HP34</accession>
<evidence type="ECO:0000259" key="1">
    <source>
        <dbReference type="Pfam" id="PF13612"/>
    </source>
</evidence>
<protein>
    <recommendedName>
        <fullName evidence="1">Transposase DDE domain-containing protein</fullName>
    </recommendedName>
</protein>
<sequence>MQSHLQNTQTYSDFQTTYHTILEKVEKLYRKFIPDLVRFRRNVDQQKQPDTVIIATFIWGIMMGFSTQSCTYRAICAFLYPASDFPSRSRYSRICGNLNNVLKIIRYEYVKSLDNQATYAVIDSFPCPLCATTRNRRAKLFSEVANIGYNATKELYYYGFKISLSVDSKGFPLSYVVSSASIHDVNMAYDLVEQAPNKQTLADKGYVSEKLKQECHAIGVDFWTPPRKNQKVDERIDNRLLSKFRKSVETVISSLSSLGTQSFRSRSLAGFETRLEAILLTYSFMLERAQSIVSGTLRYSLGYF</sequence>
<dbReference type="EMBL" id="ASDZ01000045">
    <property type="protein sequence ID" value="EOK07273.1"/>
    <property type="molecule type" value="Genomic_DNA"/>
</dbReference>
<evidence type="ECO:0000313" key="3">
    <source>
        <dbReference type="Proteomes" id="UP000013638"/>
    </source>
</evidence>
<proteinExistence type="predicted"/>
<dbReference type="RefSeq" id="WP_010829245.1">
    <property type="nucleotide sequence ID" value="NZ_KB944845.1"/>
</dbReference>
<dbReference type="Pfam" id="PF13612">
    <property type="entry name" value="DDE_Tnp_1_3"/>
    <property type="match status" value="1"/>
</dbReference>
<dbReference type="PATRIC" id="fig|1169311.3.peg.3052"/>
<name>R3HP34_ENTFL</name>
<dbReference type="HOGENOM" id="CLU_073308_2_0_9"/>
<organism evidence="2 3">
    <name type="scientific">Enterococcus faecalis ATCC 6055</name>
    <dbReference type="NCBI Taxonomy" id="1169311"/>
    <lineage>
        <taxon>Bacteria</taxon>
        <taxon>Bacillati</taxon>
        <taxon>Bacillota</taxon>
        <taxon>Bacilli</taxon>
        <taxon>Lactobacillales</taxon>
        <taxon>Enterococcaceae</taxon>
        <taxon>Enterococcus</taxon>
    </lineage>
</organism>
<dbReference type="AlphaFoldDB" id="R3HP34"/>
<evidence type="ECO:0000313" key="2">
    <source>
        <dbReference type="EMBL" id="EOK07273.1"/>
    </source>
</evidence>
<gene>
    <name evidence="2" type="ORF">WOU_03112</name>
</gene>
<dbReference type="Proteomes" id="UP000013638">
    <property type="component" value="Unassembled WGS sequence"/>
</dbReference>